<dbReference type="CDD" id="cd04876">
    <property type="entry name" value="ACT_RelA-SpoT"/>
    <property type="match status" value="1"/>
</dbReference>
<dbReference type="InterPro" id="IPR006674">
    <property type="entry name" value="HD_domain"/>
</dbReference>
<dbReference type="InterPro" id="IPR007685">
    <property type="entry name" value="RelA_SpoT"/>
</dbReference>
<feature type="domain" description="TGS" evidence="6">
    <location>
        <begin position="389"/>
        <end position="450"/>
    </location>
</feature>
<reference evidence="7 9" key="1">
    <citation type="submission" date="2015-05" db="EMBL/GenBank/DDBJ databases">
        <title>Genome assembly of Archangium gephyra DSM 2261.</title>
        <authorList>
            <person name="Sharma G."/>
            <person name="Subramanian S."/>
        </authorList>
    </citation>
    <scope>NUCLEOTIDE SEQUENCE [LARGE SCALE GENOMIC DNA]</scope>
    <source>
        <strain evidence="7 9">DSM 2261</strain>
    </source>
</reference>
<dbReference type="Pfam" id="PF02824">
    <property type="entry name" value="TGS"/>
    <property type="match status" value="1"/>
</dbReference>
<dbReference type="SUPFAM" id="SSF109604">
    <property type="entry name" value="HD-domain/PDEase-like"/>
    <property type="match status" value="1"/>
</dbReference>
<dbReference type="GO" id="GO:0042594">
    <property type="term" value="P:response to starvation"/>
    <property type="evidence" value="ECO:0007669"/>
    <property type="project" value="TreeGrafter"/>
</dbReference>
<accession>A0AAC8QCT9</accession>
<evidence type="ECO:0000313" key="7">
    <source>
        <dbReference type="EMBL" id="AKJ04716.1"/>
    </source>
</evidence>
<organism evidence="7 9">
    <name type="scientific">Archangium gephyra</name>
    <dbReference type="NCBI Taxonomy" id="48"/>
    <lineage>
        <taxon>Bacteria</taxon>
        <taxon>Pseudomonadati</taxon>
        <taxon>Myxococcota</taxon>
        <taxon>Myxococcia</taxon>
        <taxon>Myxococcales</taxon>
        <taxon>Cystobacterineae</taxon>
        <taxon>Archangiaceae</taxon>
        <taxon>Archangium</taxon>
    </lineage>
</organism>
<dbReference type="PROSITE" id="PS51831">
    <property type="entry name" value="HD"/>
    <property type="match status" value="1"/>
</dbReference>
<dbReference type="FunFam" id="3.10.20.30:FF:000002">
    <property type="entry name" value="GTP pyrophosphokinase (RelA/SpoT)"/>
    <property type="match status" value="1"/>
</dbReference>
<dbReference type="Proteomes" id="UP000256345">
    <property type="component" value="Unassembled WGS sequence"/>
</dbReference>
<dbReference type="InterPro" id="IPR033655">
    <property type="entry name" value="TGS_RelA/SpoT"/>
</dbReference>
<dbReference type="CDD" id="cd00077">
    <property type="entry name" value="HDc"/>
    <property type="match status" value="1"/>
</dbReference>
<dbReference type="InterPro" id="IPR045865">
    <property type="entry name" value="ACT-like_dom_sf"/>
</dbReference>
<dbReference type="GO" id="GO:0015949">
    <property type="term" value="P:nucleobase-containing small molecule interconversion"/>
    <property type="evidence" value="ECO:0007669"/>
    <property type="project" value="UniProtKB-ARBA"/>
</dbReference>
<dbReference type="Gene3D" id="3.10.20.30">
    <property type="match status" value="1"/>
</dbReference>
<feature type="coiled-coil region" evidence="2">
    <location>
        <begin position="483"/>
        <end position="510"/>
    </location>
</feature>
<gene>
    <name evidence="7" type="ORF">AA314_06342</name>
    <name evidence="8" type="ORF">ATI61_101206</name>
</gene>
<evidence type="ECO:0000313" key="8">
    <source>
        <dbReference type="EMBL" id="REG37226.1"/>
    </source>
</evidence>
<dbReference type="Pfam" id="PF04607">
    <property type="entry name" value="RelA_SpoT"/>
    <property type="match status" value="1"/>
</dbReference>
<feature type="region of interest" description="Disordered" evidence="3">
    <location>
        <begin position="553"/>
        <end position="580"/>
    </location>
</feature>
<dbReference type="KEGG" id="age:AA314_06342"/>
<dbReference type="InterPro" id="IPR004095">
    <property type="entry name" value="TGS"/>
</dbReference>
<dbReference type="Gene3D" id="3.30.460.10">
    <property type="entry name" value="Beta Polymerase, domain 2"/>
    <property type="match status" value="1"/>
</dbReference>
<dbReference type="AlphaFoldDB" id="A0AAC8QCT9"/>
<dbReference type="GO" id="GO:0015969">
    <property type="term" value="P:guanosine tetraphosphate metabolic process"/>
    <property type="evidence" value="ECO:0007669"/>
    <property type="project" value="InterPro"/>
</dbReference>
<dbReference type="RefSeq" id="WP_047858455.1">
    <property type="nucleotide sequence ID" value="NZ_CP011509.1"/>
</dbReference>
<dbReference type="Pfam" id="PF13328">
    <property type="entry name" value="HD_4"/>
    <property type="match status" value="1"/>
</dbReference>
<feature type="domain" description="HD" evidence="5">
    <location>
        <begin position="45"/>
        <end position="147"/>
    </location>
</feature>
<evidence type="ECO:0000313" key="10">
    <source>
        <dbReference type="Proteomes" id="UP000256345"/>
    </source>
</evidence>
<dbReference type="InterPro" id="IPR012675">
    <property type="entry name" value="Beta-grasp_dom_sf"/>
</dbReference>
<dbReference type="Gene3D" id="1.10.3210.10">
    <property type="entry name" value="Hypothetical protein af1432"/>
    <property type="match status" value="1"/>
</dbReference>
<sequence>MIRLNDILQRVASYHPDPDLDIIKKAYVYSAKVHQGQLRKSGEPYLIHPLEVAGLLAELKLDEASIVTGLLHDTIEDTLATAEELTELFGPEVAQLVDGVTKLSKFSASATLSQEEKQAENFRKMIIAMAQDIRVILVKLADRTHNMRTLDHMAEEKQRRIAQETLDIYAPLANRLGISWIKTELEDLSFRYVKPQDFVALQDKLNKRKKEREKYIDDVSDLVRSKLEERGLKGDVSGRFKHVYSIYKKMKSQGIEFEQIHDIIAFRILMPAVPSCYEALGLVHQLWKPVPGRFKDFIAIPKPNMYQSLHTTVVGPLGERIEVQIRTPEMHKVAEEGIAAHWAYKEGKALTVSKDDEKFAWLRQLMEWQQDLKDPKEFLETVKVDLFTDEVFVFTPKGDVKSLPRGATPVDFAYAIHSDVGGRCVGAKVNGKIVPLRYKLKNGDTVEVLTSPQAHPSKDWLTFVKTSRAQQRIRAFIKQQQREKSLQLGRELLERELKRYQLNFNKLLKTGALKKTCEELGFRVEDDLLVALGYGKVVPNQVIARVVPPEKLAAGSGDGKGTSAEAQTSGSGGSGSSSMLPGLSRVTDFAKKLVGKQSSSGVQIGGVDDVLVRFGRCCNPVPGDPIAGFITRGRGVTVHTVGCDKALATDPERRVDVSWDVRGDFKRPVTLRVLTADRTGLLADISNTFSKKGVNISQANCRATGDDRAVNTFEVTISDLKQLTDLMRTIERLPGVYSVERI</sequence>
<evidence type="ECO:0000259" key="6">
    <source>
        <dbReference type="PROSITE" id="PS51880"/>
    </source>
</evidence>
<dbReference type="NCBIfam" id="TIGR00691">
    <property type="entry name" value="spoT_relA"/>
    <property type="match status" value="1"/>
</dbReference>
<dbReference type="InterPro" id="IPR045600">
    <property type="entry name" value="RelA/SpoT_AH_RIS"/>
</dbReference>
<keyword evidence="10" id="KW-1185">Reference proteome</keyword>
<dbReference type="SUPFAM" id="SSF55021">
    <property type="entry name" value="ACT-like"/>
    <property type="match status" value="1"/>
</dbReference>
<evidence type="ECO:0000259" key="5">
    <source>
        <dbReference type="PROSITE" id="PS51831"/>
    </source>
</evidence>
<evidence type="ECO:0000256" key="1">
    <source>
        <dbReference type="RuleBase" id="RU003847"/>
    </source>
</evidence>
<name>A0AAC8QCT9_9BACT</name>
<dbReference type="PANTHER" id="PTHR21262:SF36">
    <property type="entry name" value="BIFUNCTIONAL (P)PPGPP SYNTHASE_HYDROLASE SPOT"/>
    <property type="match status" value="1"/>
</dbReference>
<proteinExistence type="inferred from homology"/>
<dbReference type="InterPro" id="IPR012676">
    <property type="entry name" value="TGS-like"/>
</dbReference>
<dbReference type="PROSITE" id="PS51880">
    <property type="entry name" value="TGS"/>
    <property type="match status" value="1"/>
</dbReference>
<dbReference type="InterPro" id="IPR004811">
    <property type="entry name" value="RelA/Spo_fam"/>
</dbReference>
<dbReference type="GO" id="GO:0008728">
    <property type="term" value="F:GTP diphosphokinase activity"/>
    <property type="evidence" value="ECO:0007669"/>
    <property type="project" value="TreeGrafter"/>
</dbReference>
<dbReference type="SUPFAM" id="SSF81301">
    <property type="entry name" value="Nucleotidyltransferase"/>
    <property type="match status" value="1"/>
</dbReference>
<dbReference type="PROSITE" id="PS51671">
    <property type="entry name" value="ACT"/>
    <property type="match status" value="1"/>
</dbReference>
<dbReference type="SUPFAM" id="SSF81271">
    <property type="entry name" value="TGS-like"/>
    <property type="match status" value="1"/>
</dbReference>
<dbReference type="EMBL" id="CP011509">
    <property type="protein sequence ID" value="AKJ04716.1"/>
    <property type="molecule type" value="Genomic_DNA"/>
</dbReference>
<comment type="similarity">
    <text evidence="1">Belongs to the relA/spoT family.</text>
</comment>
<protein>
    <submittedName>
        <fullName evidence="7">GTP pyrophosphokinase</fullName>
    </submittedName>
</protein>
<dbReference type="GO" id="GO:0008893">
    <property type="term" value="F:guanosine-3',5'-bis(diphosphate) 3'-diphosphatase activity"/>
    <property type="evidence" value="ECO:0007669"/>
    <property type="project" value="TreeGrafter"/>
</dbReference>
<dbReference type="CDD" id="cd01668">
    <property type="entry name" value="TGS_RSH"/>
    <property type="match status" value="1"/>
</dbReference>
<dbReference type="FunFam" id="1.10.3210.10:FF:000001">
    <property type="entry name" value="GTP pyrophosphokinase RelA"/>
    <property type="match status" value="1"/>
</dbReference>
<evidence type="ECO:0000313" key="9">
    <source>
        <dbReference type="Proteomes" id="UP000035579"/>
    </source>
</evidence>
<evidence type="ECO:0000259" key="4">
    <source>
        <dbReference type="PROSITE" id="PS51671"/>
    </source>
</evidence>
<dbReference type="Proteomes" id="UP000035579">
    <property type="component" value="Chromosome"/>
</dbReference>
<dbReference type="CDD" id="cd05399">
    <property type="entry name" value="NT_Rel-Spo_like"/>
    <property type="match status" value="1"/>
</dbReference>
<keyword evidence="2" id="KW-0175">Coiled coil</keyword>
<dbReference type="InterPro" id="IPR002912">
    <property type="entry name" value="ACT_dom"/>
</dbReference>
<dbReference type="FunFam" id="3.30.460.10:FF:000001">
    <property type="entry name" value="GTP pyrophosphokinase RelA"/>
    <property type="match status" value="1"/>
</dbReference>
<dbReference type="Pfam" id="PF19296">
    <property type="entry name" value="RelA_AH_RIS"/>
    <property type="match status" value="1"/>
</dbReference>
<dbReference type="InterPro" id="IPR003607">
    <property type="entry name" value="HD/PDEase_dom"/>
</dbReference>
<dbReference type="GO" id="GO:0005886">
    <property type="term" value="C:plasma membrane"/>
    <property type="evidence" value="ECO:0007669"/>
    <property type="project" value="TreeGrafter"/>
</dbReference>
<dbReference type="InterPro" id="IPR043519">
    <property type="entry name" value="NT_sf"/>
</dbReference>
<dbReference type="SMART" id="SM00471">
    <property type="entry name" value="HDc"/>
    <property type="match status" value="1"/>
</dbReference>
<dbReference type="Pfam" id="PF13291">
    <property type="entry name" value="ACT_4"/>
    <property type="match status" value="1"/>
</dbReference>
<evidence type="ECO:0000256" key="2">
    <source>
        <dbReference type="SAM" id="Coils"/>
    </source>
</evidence>
<dbReference type="PANTHER" id="PTHR21262">
    <property type="entry name" value="GUANOSINE-3',5'-BIS DIPHOSPHATE 3'-PYROPHOSPHOHYDROLASE"/>
    <property type="match status" value="1"/>
</dbReference>
<dbReference type="EMBL" id="QUMU01000001">
    <property type="protein sequence ID" value="REG37226.1"/>
    <property type="molecule type" value="Genomic_DNA"/>
</dbReference>
<dbReference type="SMART" id="SM00954">
    <property type="entry name" value="RelA_SpoT"/>
    <property type="match status" value="1"/>
</dbReference>
<feature type="domain" description="ACT" evidence="4">
    <location>
        <begin position="670"/>
        <end position="742"/>
    </location>
</feature>
<comment type="function">
    <text evidence="1">In eubacteria ppGpp (guanosine 3'-diphosphate 5'-diphosphate) is a mediator of the stringent response that coordinates a variety of cellular activities in response to changes in nutritional abundance.</text>
</comment>
<evidence type="ECO:0000256" key="3">
    <source>
        <dbReference type="SAM" id="MobiDB-lite"/>
    </source>
</evidence>
<reference evidence="8 10" key="2">
    <citation type="submission" date="2018-08" db="EMBL/GenBank/DDBJ databases">
        <title>Genomic Encyclopedia of Archaeal and Bacterial Type Strains, Phase II (KMG-II): from individual species to whole genera.</title>
        <authorList>
            <person name="Goeker M."/>
        </authorList>
    </citation>
    <scope>NUCLEOTIDE SEQUENCE [LARGE SCALE GENOMIC DNA]</scope>
    <source>
        <strain evidence="8 10">DSM 2261</strain>
    </source>
</reference>
<dbReference type="Gene3D" id="3.30.70.260">
    <property type="match status" value="1"/>
</dbReference>